<keyword evidence="2" id="KW-1185">Reference proteome</keyword>
<reference evidence="2" key="1">
    <citation type="submission" date="2016-10" db="EMBL/GenBank/DDBJ databases">
        <authorList>
            <person name="Varghese N."/>
            <person name="Submissions S."/>
        </authorList>
    </citation>
    <scope>NUCLEOTIDE SEQUENCE [LARGE SCALE GENOMIC DNA]</scope>
    <source>
        <strain evidence="2">DSM 3384</strain>
    </source>
</reference>
<organism evidence="1 2">
    <name type="scientific">Desulfobacula phenolica</name>
    <dbReference type="NCBI Taxonomy" id="90732"/>
    <lineage>
        <taxon>Bacteria</taxon>
        <taxon>Pseudomonadati</taxon>
        <taxon>Thermodesulfobacteriota</taxon>
        <taxon>Desulfobacteria</taxon>
        <taxon>Desulfobacterales</taxon>
        <taxon>Desulfobacteraceae</taxon>
        <taxon>Desulfobacula</taxon>
    </lineage>
</organism>
<evidence type="ECO:0000313" key="1">
    <source>
        <dbReference type="EMBL" id="SDT85710.1"/>
    </source>
</evidence>
<dbReference type="AlphaFoldDB" id="A0A1H2DS51"/>
<evidence type="ECO:0000313" key="2">
    <source>
        <dbReference type="Proteomes" id="UP000199608"/>
    </source>
</evidence>
<dbReference type="EMBL" id="FNLL01000002">
    <property type="protein sequence ID" value="SDT85710.1"/>
    <property type="molecule type" value="Genomic_DNA"/>
</dbReference>
<accession>A0A1H2DS51</accession>
<evidence type="ECO:0008006" key="3">
    <source>
        <dbReference type="Google" id="ProtNLM"/>
    </source>
</evidence>
<protein>
    <recommendedName>
        <fullName evidence="3">FlgN protein</fullName>
    </recommendedName>
</protein>
<gene>
    <name evidence="1" type="ORF">SAMN04487931_10275</name>
</gene>
<name>A0A1H2DS51_9BACT</name>
<sequence length="133" mass="15115">MEKKFKAVEATLDRLNDLQAIHLASFDSQDLPDLEQQSAERDTEVAQLMRDINILVEQVDIKNEVETKSRFLFFNDLITGLLEQNKALETKIHAIRNNLKNSMKHVSKGKNVIGSYRSSAAVNYKPKVISISN</sequence>
<proteinExistence type="predicted"/>
<dbReference type="RefSeq" id="WP_092230220.1">
    <property type="nucleotide sequence ID" value="NZ_FNLL01000002.1"/>
</dbReference>
<dbReference type="Proteomes" id="UP000199608">
    <property type="component" value="Unassembled WGS sequence"/>
</dbReference>